<dbReference type="STRING" id="543379.A0A232ESJ4"/>
<dbReference type="Pfam" id="PF05773">
    <property type="entry name" value="RWD"/>
    <property type="match status" value="1"/>
</dbReference>
<dbReference type="Gene3D" id="3.30.930.10">
    <property type="entry name" value="Bira Bifunctional Protein, Domain 2"/>
    <property type="match status" value="1"/>
</dbReference>
<dbReference type="Gene3D" id="1.10.510.10">
    <property type="entry name" value="Transferase(Phosphotransferase) domain 1"/>
    <property type="match status" value="2"/>
</dbReference>
<organism evidence="17 18">
    <name type="scientific">Trichomalopsis sarcophagae</name>
    <dbReference type="NCBI Taxonomy" id="543379"/>
    <lineage>
        <taxon>Eukaryota</taxon>
        <taxon>Metazoa</taxon>
        <taxon>Ecdysozoa</taxon>
        <taxon>Arthropoda</taxon>
        <taxon>Hexapoda</taxon>
        <taxon>Insecta</taxon>
        <taxon>Pterygota</taxon>
        <taxon>Neoptera</taxon>
        <taxon>Endopterygota</taxon>
        <taxon>Hymenoptera</taxon>
        <taxon>Apocrita</taxon>
        <taxon>Proctotrupomorpha</taxon>
        <taxon>Chalcidoidea</taxon>
        <taxon>Pteromalidae</taxon>
        <taxon>Pteromalinae</taxon>
        <taxon>Trichomalopsis</taxon>
    </lineage>
</organism>
<feature type="domain" description="RWD" evidence="16">
    <location>
        <begin position="13"/>
        <end position="127"/>
    </location>
</feature>
<name>A0A232ESJ4_9HYME</name>
<dbReference type="InterPro" id="IPR045864">
    <property type="entry name" value="aa-tRNA-synth_II/BPL/LPL"/>
</dbReference>
<evidence type="ECO:0000256" key="4">
    <source>
        <dbReference type="ARBA" id="ARBA00022741"/>
    </source>
</evidence>
<evidence type="ECO:0000259" key="16">
    <source>
        <dbReference type="PROSITE" id="PS50908"/>
    </source>
</evidence>
<dbReference type="EC" id="2.7.11.1" evidence="1"/>
<feature type="compositionally biased region" description="Polar residues" evidence="14">
    <location>
        <begin position="629"/>
        <end position="642"/>
    </location>
</feature>
<sequence length="1624" mass="185666">MSHDESCQDRQNNELEVLKSIFGDELCDLRKNKQKKKWQPLDIAITLTPQQGMSGPVEVYAQVDLHVACGDNYPKDTPKIQLQNSRGLSDQQLALHLSELEALAKELKGEVMIFELCQHVQKFLHEHNKPGYSSFYEEMVLKRQERIQCELQEKQLKEDKERQVLQDEILKRKEALKAEMRNRKESARLSLESDPILSQSIPSSPHERVRTYSRRRCMSTSESSEGSLCEHRGTKFLHFDNNKGERQVHRGKCLGHSAKGSVVYAGVDIITGELLAITEWTLKCGSIDNHENGELTNLQHSMKQIASIEQELNHLYRLHHPNLVQYLNMKYIQDKDNIIIYTLQEFVVGTTCSFYLTENIPVDTDMLRYLAAGILTALEFLHENNVVHKDLRDSSVHIDRTGLIKVSDYSLDKRLSDIYRASSLAKIEHDFPTSQGRGGKKADIYRFGILLLSLVKGSIVSEKEIEVDSSLQPDLRDFINKCLVTNERARWSAEQLLQHCFIRAPLERGLSPPRLDGNQEQNRIEPEQEPDADVHFYLPAFGGQSRLQNEFEVIRWLGKGAFGDVFKVKNKLDGGIYAIKRIKLNPKNKQLNKKITREVKLLSRLNHENVVRYYNSWIETANIDDMTRHTPSTTPSIKFTSTTEDKTSSVDDYLGSENVEKLAPPLHDVEWNASYGSRASVALSADSEEDNSDHSDDSDLSDDDWAFIMRTRIDSSDSIEFERDGTSQTSESVQNSQDLVVEKNKNETENDESSKEIQVMFIQMEFCEKSTLRTAIDNGLYEDEERIWRLFREIIEGLAHIHQQGMIHRDLKPVNIFLDSNDHVKIGDFGLATTNILSFTQTLEAEKESQISDKGISFDMDDLGSMTGQVGTALYVAPELSAQAAKAIYNQKVDIYSLGIIFFEMCYKPLTTGMERVKVLLNLRSKDIVLPSELSERGMTNHIHILRWLLNHDPSQRPTSQELLSSEYLPPAQLEEAELQEMVRHTLSNAQSRAYKHLVACCFAQEVTPAEDITYDMNLPARNTTNSLLPKYRFFYNNIKSKVVNVFQKHGAISINTPLLMPKSGPLYSTTDSCVRLMTRTGSIVSIPHDLRAPFARYVAWNNISSIRRYAIERVYREKKIHGFHPRELYECAFDIISPMPNNLMAEAELIFIAWDICNEIPQLQERNFTVRINHTSLLQAVLMYCGIEREKYQDIYSILCDARDGKFSRFQVQTHLISLCLTDQAMETLFNLFETESSVAKIASVLKTITKRKGDAAALAKEGLREIEIVIANAEALGVKCPITVVPLLVHNIQQHSGIIYQITCEIKKRRRRGGQEVIAAGGRYDKMLASFRQVLERTGMASKETKQFGVGISISLDKLASAACELSEDLCRDNKFAIDVAVCCVDGVPRREKELADVLRELWSLDFRVTCLDFSTTEEILEYCRENGINHVVMLKSGEKGSLRIETWERDRFQGRKISIQDVTEHFQRQTENVLPITLNRSESKLSTNTEMMVSSNPPVNVNINFILSDRDKLSGSGRRSYKNAMQAQMSSYLQRISHKVPIEVFAVFLDMAVVRTITNFLEIDENDQDFQKSIQVVIDKHQRHKKYIKQICDEMWEARNDKSRPVLILYSLSDSRYMTLV</sequence>
<evidence type="ECO:0000256" key="2">
    <source>
        <dbReference type="ARBA" id="ARBA00022527"/>
    </source>
</evidence>
<dbReference type="PANTHER" id="PTHR11042">
    <property type="entry name" value="EUKARYOTIC TRANSLATION INITIATION FACTOR 2-ALPHA KINASE EIF2-ALPHA KINASE -RELATED"/>
    <property type="match status" value="1"/>
</dbReference>
<dbReference type="GO" id="GO:0005634">
    <property type="term" value="C:nucleus"/>
    <property type="evidence" value="ECO:0007669"/>
    <property type="project" value="TreeGrafter"/>
</dbReference>
<dbReference type="CDD" id="cd14046">
    <property type="entry name" value="STKc_EIF2AK4_GCN2_rpt2"/>
    <property type="match status" value="1"/>
</dbReference>
<dbReference type="Gene3D" id="3.10.110.10">
    <property type="entry name" value="Ubiquitin Conjugating Enzyme"/>
    <property type="match status" value="1"/>
</dbReference>
<proteinExistence type="inferred from homology"/>
<evidence type="ECO:0000256" key="7">
    <source>
        <dbReference type="ARBA" id="ARBA00037982"/>
    </source>
</evidence>
<gene>
    <name evidence="17" type="ORF">TSAR_010484</name>
</gene>
<dbReference type="Proteomes" id="UP000215335">
    <property type="component" value="Unassembled WGS sequence"/>
</dbReference>
<dbReference type="InterPro" id="IPR016135">
    <property type="entry name" value="UBQ-conjugating_enzyme/RWD"/>
</dbReference>
<keyword evidence="18" id="KW-1185">Reference proteome</keyword>
<feature type="active site" description="Proton acceptor" evidence="10">
    <location>
        <position position="810"/>
    </location>
</feature>
<evidence type="ECO:0000256" key="6">
    <source>
        <dbReference type="ARBA" id="ARBA00022840"/>
    </source>
</evidence>
<feature type="region of interest" description="Disordered" evidence="14">
    <location>
        <begin position="626"/>
        <end position="651"/>
    </location>
</feature>
<feature type="region of interest" description="Disordered" evidence="14">
    <location>
        <begin position="196"/>
        <end position="217"/>
    </location>
</feature>
<dbReference type="PROSITE" id="PS00108">
    <property type="entry name" value="PROTEIN_KINASE_ST"/>
    <property type="match status" value="1"/>
</dbReference>
<dbReference type="GO" id="GO:0005737">
    <property type="term" value="C:cytoplasm"/>
    <property type="evidence" value="ECO:0007669"/>
    <property type="project" value="TreeGrafter"/>
</dbReference>
<keyword evidence="6 11" id="KW-0067">ATP-binding</keyword>
<evidence type="ECO:0000256" key="13">
    <source>
        <dbReference type="SAM" id="Coils"/>
    </source>
</evidence>
<feature type="coiled-coil region" evidence="13">
    <location>
        <begin position="142"/>
        <end position="190"/>
    </location>
</feature>
<comment type="catalytic activity">
    <reaction evidence="9">
        <text>L-seryl-[protein] + ATP = O-phospho-L-seryl-[protein] + ADP + H(+)</text>
        <dbReference type="Rhea" id="RHEA:17989"/>
        <dbReference type="Rhea" id="RHEA-COMP:9863"/>
        <dbReference type="Rhea" id="RHEA-COMP:11604"/>
        <dbReference type="ChEBI" id="CHEBI:15378"/>
        <dbReference type="ChEBI" id="CHEBI:29999"/>
        <dbReference type="ChEBI" id="CHEBI:30616"/>
        <dbReference type="ChEBI" id="CHEBI:83421"/>
        <dbReference type="ChEBI" id="CHEBI:456216"/>
        <dbReference type="EC" id="2.7.11.1"/>
    </reaction>
</comment>
<keyword evidence="2" id="KW-0723">Serine/threonine-protein kinase</keyword>
<keyword evidence="5" id="KW-0418">Kinase</keyword>
<evidence type="ECO:0000256" key="14">
    <source>
        <dbReference type="SAM" id="MobiDB-lite"/>
    </source>
</evidence>
<evidence type="ECO:0000256" key="11">
    <source>
        <dbReference type="PIRSR" id="PIRSR000660-2"/>
    </source>
</evidence>
<dbReference type="InterPro" id="IPR017441">
    <property type="entry name" value="Protein_kinase_ATP_BS"/>
</dbReference>
<evidence type="ECO:0000256" key="8">
    <source>
        <dbReference type="ARBA" id="ARBA00047899"/>
    </source>
</evidence>
<dbReference type="PANTHER" id="PTHR11042:SF136">
    <property type="entry name" value="EIF-2-ALPHA KINASE GCN2"/>
    <property type="match status" value="1"/>
</dbReference>
<dbReference type="EMBL" id="NNAY01002415">
    <property type="protein sequence ID" value="OXU21328.1"/>
    <property type="molecule type" value="Genomic_DNA"/>
</dbReference>
<dbReference type="InterPro" id="IPR008271">
    <property type="entry name" value="Ser/Thr_kinase_AS"/>
</dbReference>
<dbReference type="PROSITE" id="PS00107">
    <property type="entry name" value="PROTEIN_KINASE_ATP"/>
    <property type="match status" value="1"/>
</dbReference>
<dbReference type="OrthoDB" id="6778822at2759"/>
<dbReference type="SMART" id="SM00591">
    <property type="entry name" value="RWD"/>
    <property type="match status" value="1"/>
</dbReference>
<feature type="compositionally biased region" description="Polar residues" evidence="14">
    <location>
        <begin position="726"/>
        <end position="738"/>
    </location>
</feature>
<feature type="compositionally biased region" description="Basic and acidic residues" evidence="14">
    <location>
        <begin position="740"/>
        <end position="752"/>
    </location>
</feature>
<keyword evidence="3" id="KW-0808">Transferase</keyword>
<dbReference type="CDD" id="cd23823">
    <property type="entry name" value="RWD_GCN2"/>
    <property type="match status" value="1"/>
</dbReference>
<feature type="domain" description="Protein kinase" evidence="15">
    <location>
        <begin position="551"/>
        <end position="969"/>
    </location>
</feature>
<keyword evidence="4 11" id="KW-0547">Nucleotide-binding</keyword>
<dbReference type="SUPFAM" id="SSF55681">
    <property type="entry name" value="Class II aaRS and biotin synthetases"/>
    <property type="match status" value="1"/>
</dbReference>
<dbReference type="InterPro" id="IPR011009">
    <property type="entry name" value="Kinase-like_dom_sf"/>
</dbReference>
<dbReference type="PROSITE" id="PS50908">
    <property type="entry name" value="RWD"/>
    <property type="match status" value="1"/>
</dbReference>
<dbReference type="InterPro" id="IPR006575">
    <property type="entry name" value="RWD_dom"/>
</dbReference>
<reference evidence="17 18" key="1">
    <citation type="journal article" date="2017" name="Curr. Biol.">
        <title>The Evolution of Venom by Co-option of Single-Copy Genes.</title>
        <authorList>
            <person name="Martinson E.O."/>
            <person name="Mrinalini"/>
            <person name="Kelkar Y.D."/>
            <person name="Chang C.H."/>
            <person name="Werren J.H."/>
        </authorList>
    </citation>
    <scope>NUCLEOTIDE SEQUENCE [LARGE SCALE GENOMIC DNA]</scope>
    <source>
        <strain evidence="17 18">Alberta</strain>
        <tissue evidence="17">Whole body</tissue>
    </source>
</reference>
<dbReference type="GO" id="GO:0000077">
    <property type="term" value="P:DNA damage checkpoint signaling"/>
    <property type="evidence" value="ECO:0007669"/>
    <property type="project" value="InterPro"/>
</dbReference>
<comment type="similarity">
    <text evidence="7">Belongs to the protein kinase superfamily. Ser/Thr protein kinase family. GCN2 subfamily.</text>
</comment>
<feature type="region of interest" description="Disordered" evidence="14">
    <location>
        <begin position="718"/>
        <end position="752"/>
    </location>
</feature>
<dbReference type="PIRSF" id="PIRSF000660">
    <property type="entry name" value="Ser/Thr_PK_GCN2"/>
    <property type="match status" value="1"/>
</dbReference>
<dbReference type="InterPro" id="IPR000719">
    <property type="entry name" value="Prot_kinase_dom"/>
</dbReference>
<evidence type="ECO:0000256" key="10">
    <source>
        <dbReference type="PIRSR" id="PIRSR000660-1"/>
    </source>
</evidence>
<evidence type="ECO:0000256" key="1">
    <source>
        <dbReference type="ARBA" id="ARBA00012513"/>
    </source>
</evidence>
<dbReference type="PROSITE" id="PS50011">
    <property type="entry name" value="PROTEIN_KINASE_DOM"/>
    <property type="match status" value="2"/>
</dbReference>
<comment type="catalytic activity">
    <reaction evidence="8">
        <text>L-threonyl-[protein] + ATP = O-phospho-L-threonyl-[protein] + ADP + H(+)</text>
        <dbReference type="Rhea" id="RHEA:46608"/>
        <dbReference type="Rhea" id="RHEA-COMP:11060"/>
        <dbReference type="Rhea" id="RHEA-COMP:11605"/>
        <dbReference type="ChEBI" id="CHEBI:15378"/>
        <dbReference type="ChEBI" id="CHEBI:30013"/>
        <dbReference type="ChEBI" id="CHEBI:30616"/>
        <dbReference type="ChEBI" id="CHEBI:61977"/>
        <dbReference type="ChEBI" id="CHEBI:456216"/>
        <dbReference type="EC" id="2.7.11.1"/>
    </reaction>
</comment>
<evidence type="ECO:0000313" key="18">
    <source>
        <dbReference type="Proteomes" id="UP000215335"/>
    </source>
</evidence>
<evidence type="ECO:0000256" key="12">
    <source>
        <dbReference type="PROSITE-ProRule" id="PRU10141"/>
    </source>
</evidence>
<dbReference type="SMART" id="SM00220">
    <property type="entry name" value="S_TKc"/>
    <property type="match status" value="2"/>
</dbReference>
<accession>A0A232ESJ4</accession>
<feature type="binding site" evidence="11 12">
    <location>
        <position position="580"/>
    </location>
    <ligand>
        <name>ATP</name>
        <dbReference type="ChEBI" id="CHEBI:30616"/>
    </ligand>
</feature>
<dbReference type="SUPFAM" id="SSF56112">
    <property type="entry name" value="Protein kinase-like (PK-like)"/>
    <property type="match status" value="2"/>
</dbReference>
<comment type="caution">
    <text evidence="17">The sequence shown here is derived from an EMBL/GenBank/DDBJ whole genome shotgun (WGS) entry which is preliminary data.</text>
</comment>
<dbReference type="InterPro" id="IPR050339">
    <property type="entry name" value="CC_SR_Kinase"/>
</dbReference>
<dbReference type="FunFam" id="3.10.110.10:FF:000057">
    <property type="entry name" value="eukaryotic translation initiation factor 2-alpha kinase 4"/>
    <property type="match status" value="1"/>
</dbReference>
<dbReference type="InterPro" id="IPR041715">
    <property type="entry name" value="HisRS-like_core"/>
</dbReference>
<dbReference type="Pfam" id="PF13393">
    <property type="entry name" value="tRNA-synt_His"/>
    <property type="match status" value="1"/>
</dbReference>
<dbReference type="Gene3D" id="3.30.200.20">
    <property type="entry name" value="Phosphorylase Kinase, domain 1"/>
    <property type="match status" value="1"/>
</dbReference>
<dbReference type="GO" id="GO:0005524">
    <property type="term" value="F:ATP binding"/>
    <property type="evidence" value="ECO:0007669"/>
    <property type="project" value="UniProtKB-UniRule"/>
</dbReference>
<evidence type="ECO:0000256" key="3">
    <source>
        <dbReference type="ARBA" id="ARBA00022679"/>
    </source>
</evidence>
<evidence type="ECO:0000259" key="15">
    <source>
        <dbReference type="PROSITE" id="PS50011"/>
    </source>
</evidence>
<evidence type="ECO:0000256" key="5">
    <source>
        <dbReference type="ARBA" id="ARBA00022777"/>
    </source>
</evidence>
<dbReference type="SUPFAM" id="SSF54495">
    <property type="entry name" value="UBC-like"/>
    <property type="match status" value="1"/>
</dbReference>
<protein>
    <recommendedName>
        <fullName evidence="1">non-specific serine/threonine protein kinase</fullName>
        <ecNumber evidence="1">2.7.11.1</ecNumber>
    </recommendedName>
</protein>
<evidence type="ECO:0000256" key="9">
    <source>
        <dbReference type="ARBA" id="ARBA00048679"/>
    </source>
</evidence>
<dbReference type="InterPro" id="IPR016255">
    <property type="entry name" value="Gcn2"/>
</dbReference>
<dbReference type="GO" id="GO:0004694">
    <property type="term" value="F:eukaryotic translation initiation factor 2alpha kinase activity"/>
    <property type="evidence" value="ECO:0007669"/>
    <property type="project" value="InterPro"/>
</dbReference>
<feature type="binding site" evidence="11">
    <location>
        <begin position="557"/>
        <end position="565"/>
    </location>
    <ligand>
        <name>ATP</name>
        <dbReference type="ChEBI" id="CHEBI:30616"/>
    </ligand>
</feature>
<dbReference type="Pfam" id="PF00069">
    <property type="entry name" value="Pkinase"/>
    <property type="match status" value="3"/>
</dbReference>
<evidence type="ECO:0000313" key="17">
    <source>
        <dbReference type="EMBL" id="OXU21328.1"/>
    </source>
</evidence>
<keyword evidence="13" id="KW-0175">Coiled coil</keyword>
<feature type="domain" description="Protein kinase" evidence="15">
    <location>
        <begin position="248"/>
        <end position="502"/>
    </location>
</feature>